<dbReference type="EMBL" id="JBJVNE010000011">
    <property type="protein sequence ID" value="MFM9649026.1"/>
    <property type="molecule type" value="Genomic_DNA"/>
</dbReference>
<dbReference type="Proteomes" id="UP001631993">
    <property type="component" value="Unassembled WGS sequence"/>
</dbReference>
<protein>
    <submittedName>
        <fullName evidence="1">Uncharacterized protein</fullName>
    </submittedName>
</protein>
<proteinExistence type="predicted"/>
<gene>
    <name evidence="1" type="ORF">ACKI1S_23115</name>
</gene>
<evidence type="ECO:0000313" key="2">
    <source>
        <dbReference type="Proteomes" id="UP001631993"/>
    </source>
</evidence>
<keyword evidence="2" id="KW-1185">Reference proteome</keyword>
<organism evidence="1 2">
    <name type="scientific">Streptomyces galilaeus</name>
    <dbReference type="NCBI Taxonomy" id="33899"/>
    <lineage>
        <taxon>Bacteria</taxon>
        <taxon>Bacillati</taxon>
        <taxon>Actinomycetota</taxon>
        <taxon>Actinomycetes</taxon>
        <taxon>Kitasatosporales</taxon>
        <taxon>Streptomycetaceae</taxon>
        <taxon>Streptomyces</taxon>
    </lineage>
</organism>
<reference evidence="1 2" key="1">
    <citation type="submission" date="2024-12" db="EMBL/GenBank/DDBJ databases">
        <title>Forecasting of Potato common scab and diversities of Pathogenic streptomyces spp. in china.</title>
        <authorList>
            <person name="Handique U."/>
            <person name="Wu J."/>
        </authorList>
    </citation>
    <scope>NUCLEOTIDE SEQUENCE [LARGE SCALE GENOMIC DNA]</scope>
    <source>
        <strain evidence="1 2">ZRIMU1585</strain>
    </source>
</reference>
<dbReference type="RefSeq" id="WP_401439919.1">
    <property type="nucleotide sequence ID" value="NZ_JBJVMW010000011.1"/>
</dbReference>
<sequence length="167" mass="18725">MQSVTGQDVLNFYNARNDWLVLTERGELECMKSVDGTTPYGLTRVDGREVQVLLDLATLHREDRPPHFFDQSGRLKPEAAEGLAQDIMKFGVLPGRAVKARIAVARWKQAADEAERCAAEQVRAIQELVKYSDIKKAAQLLNLEKRAVIRLLADPGDAPRSPRMVRT</sequence>
<evidence type="ECO:0000313" key="1">
    <source>
        <dbReference type="EMBL" id="MFM9649026.1"/>
    </source>
</evidence>
<comment type="caution">
    <text evidence="1">The sequence shown here is derived from an EMBL/GenBank/DDBJ whole genome shotgun (WGS) entry which is preliminary data.</text>
</comment>
<accession>A0ABW9IKL0</accession>
<name>A0ABW9IKL0_STRGJ</name>